<evidence type="ECO:0000256" key="6">
    <source>
        <dbReference type="SAM" id="MobiDB-lite"/>
    </source>
</evidence>
<proteinExistence type="inferred from homology"/>
<evidence type="ECO:0000256" key="4">
    <source>
        <dbReference type="ARBA" id="ARBA00022989"/>
    </source>
</evidence>
<protein>
    <submittedName>
        <fullName evidence="9">Syntaxin protein</fullName>
    </submittedName>
</protein>
<evidence type="ECO:0000256" key="1">
    <source>
        <dbReference type="ARBA" id="ARBA00004211"/>
    </source>
</evidence>
<dbReference type="SMART" id="SM00503">
    <property type="entry name" value="SynN"/>
    <property type="match status" value="1"/>
</dbReference>
<dbReference type="OrthoDB" id="10255013at2759"/>
<evidence type="ECO:0000256" key="2">
    <source>
        <dbReference type="ARBA" id="ARBA00009063"/>
    </source>
</evidence>
<dbReference type="Gene3D" id="1.20.5.110">
    <property type="match status" value="1"/>
</dbReference>
<keyword evidence="5 7" id="KW-0472">Membrane</keyword>
<feature type="transmembrane region" description="Helical" evidence="7">
    <location>
        <begin position="116"/>
        <end position="136"/>
    </location>
</feature>
<comment type="similarity">
    <text evidence="2">Belongs to the syntaxin family.</text>
</comment>
<dbReference type="Proteomes" id="UP000028828">
    <property type="component" value="Unassembled WGS sequence"/>
</dbReference>
<dbReference type="CDD" id="cd15848">
    <property type="entry name" value="SNARE_syntaxin1-like"/>
    <property type="match status" value="1"/>
</dbReference>
<keyword evidence="4 7" id="KW-1133">Transmembrane helix</keyword>
<dbReference type="GO" id="GO:0005886">
    <property type="term" value="C:plasma membrane"/>
    <property type="evidence" value="ECO:0007669"/>
    <property type="project" value="TreeGrafter"/>
</dbReference>
<dbReference type="GO" id="GO:0006886">
    <property type="term" value="P:intracellular protein transport"/>
    <property type="evidence" value="ECO:0007669"/>
    <property type="project" value="TreeGrafter"/>
</dbReference>
<accession>A0A086JN01</accession>
<evidence type="ECO:0000313" key="9">
    <source>
        <dbReference type="EMBL" id="KFG33519.1"/>
    </source>
</evidence>
<dbReference type="SUPFAM" id="SSF47661">
    <property type="entry name" value="t-snare proteins"/>
    <property type="match status" value="1"/>
</dbReference>
<evidence type="ECO:0000256" key="5">
    <source>
        <dbReference type="ARBA" id="ARBA00023136"/>
    </source>
</evidence>
<evidence type="ECO:0000256" key="7">
    <source>
        <dbReference type="SAM" id="Phobius"/>
    </source>
</evidence>
<dbReference type="Pfam" id="PF05739">
    <property type="entry name" value="SNARE"/>
    <property type="match status" value="1"/>
</dbReference>
<dbReference type="GO" id="GO:0006887">
    <property type="term" value="P:exocytosis"/>
    <property type="evidence" value="ECO:0007669"/>
    <property type="project" value="TreeGrafter"/>
</dbReference>
<dbReference type="InterPro" id="IPR045242">
    <property type="entry name" value="Syntaxin"/>
</dbReference>
<comment type="caution">
    <text evidence="9">The sequence shown here is derived from an EMBL/GenBank/DDBJ whole genome shotgun (WGS) entry which is preliminary data.</text>
</comment>
<gene>
    <name evidence="9" type="ORF">TGP89_209820</name>
</gene>
<dbReference type="SMART" id="SM00397">
    <property type="entry name" value="t_SNARE"/>
    <property type="match status" value="1"/>
</dbReference>
<dbReference type="InterPro" id="IPR000727">
    <property type="entry name" value="T_SNARE_dom"/>
</dbReference>
<evidence type="ECO:0000259" key="8">
    <source>
        <dbReference type="PROSITE" id="PS50192"/>
    </source>
</evidence>
<feature type="region of interest" description="Disordered" evidence="6">
    <location>
        <begin position="354"/>
        <end position="381"/>
    </location>
</feature>
<dbReference type="GO" id="GO:0006906">
    <property type="term" value="P:vesicle fusion"/>
    <property type="evidence" value="ECO:0007669"/>
    <property type="project" value="TreeGrafter"/>
</dbReference>
<dbReference type="GO" id="GO:0005484">
    <property type="term" value="F:SNAP receptor activity"/>
    <property type="evidence" value="ECO:0007669"/>
    <property type="project" value="TreeGrafter"/>
</dbReference>
<feature type="domain" description="T-SNARE coiled-coil homology" evidence="8">
    <location>
        <begin position="552"/>
        <end position="614"/>
    </location>
</feature>
<feature type="transmembrane region" description="Helical" evidence="7">
    <location>
        <begin position="198"/>
        <end position="216"/>
    </location>
</feature>
<feature type="transmembrane region" description="Helical" evidence="7">
    <location>
        <begin position="228"/>
        <end position="249"/>
    </location>
</feature>
<name>A0A086JN01_TOXGO</name>
<evidence type="ECO:0000313" key="10">
    <source>
        <dbReference type="Proteomes" id="UP000028828"/>
    </source>
</evidence>
<dbReference type="PROSITE" id="PS50192">
    <property type="entry name" value="T_SNARE"/>
    <property type="match status" value="1"/>
</dbReference>
<dbReference type="PANTHER" id="PTHR19957">
    <property type="entry name" value="SYNTAXIN"/>
    <property type="match status" value="1"/>
</dbReference>
<dbReference type="GO" id="GO:0012505">
    <property type="term" value="C:endomembrane system"/>
    <property type="evidence" value="ECO:0007669"/>
    <property type="project" value="TreeGrafter"/>
</dbReference>
<dbReference type="VEuPathDB" id="ToxoDB:TGP89_209820"/>
<reference evidence="9 10" key="1">
    <citation type="submission" date="2014-03" db="EMBL/GenBank/DDBJ databases">
        <authorList>
            <person name="Sibley D."/>
            <person name="Venepally P."/>
            <person name="Karamycheva S."/>
            <person name="Hadjithomas M."/>
            <person name="Khan A."/>
            <person name="Brunk B."/>
            <person name="Roos D."/>
            <person name="Caler E."/>
            <person name="Lorenzi H."/>
        </authorList>
    </citation>
    <scope>NUCLEOTIDE SEQUENCE [LARGE SCALE GENOMIC DNA]</scope>
    <source>
        <strain evidence="10">p89</strain>
    </source>
</reference>
<dbReference type="GO" id="GO:0048278">
    <property type="term" value="P:vesicle docking"/>
    <property type="evidence" value="ECO:0007669"/>
    <property type="project" value="TreeGrafter"/>
</dbReference>
<keyword evidence="3 7" id="KW-0812">Transmembrane</keyword>
<dbReference type="InterPro" id="IPR010989">
    <property type="entry name" value="SNARE"/>
</dbReference>
<evidence type="ECO:0000256" key="3">
    <source>
        <dbReference type="ARBA" id="ARBA00022692"/>
    </source>
</evidence>
<dbReference type="GO" id="GO:0031201">
    <property type="term" value="C:SNARE complex"/>
    <property type="evidence" value="ECO:0007669"/>
    <property type="project" value="TreeGrafter"/>
</dbReference>
<comment type="subcellular location">
    <subcellularLocation>
        <location evidence="1">Membrane</location>
        <topology evidence="1">Single-pass type IV membrane protein</topology>
    </subcellularLocation>
</comment>
<dbReference type="InterPro" id="IPR006011">
    <property type="entry name" value="Syntaxin_N"/>
</dbReference>
<dbReference type="PANTHER" id="PTHR19957:SF307">
    <property type="entry name" value="PROTEIN SSO1-RELATED"/>
    <property type="match status" value="1"/>
</dbReference>
<feature type="compositionally biased region" description="Acidic residues" evidence="6">
    <location>
        <begin position="362"/>
        <end position="376"/>
    </location>
</feature>
<dbReference type="EMBL" id="AEYI02001757">
    <property type="protein sequence ID" value="KFG33519.1"/>
    <property type="molecule type" value="Genomic_DNA"/>
</dbReference>
<dbReference type="GO" id="GO:0000149">
    <property type="term" value="F:SNARE binding"/>
    <property type="evidence" value="ECO:0007669"/>
    <property type="project" value="TreeGrafter"/>
</dbReference>
<sequence length="649" mass="73661">MHVKSSSYFSTNRLSFRCVFPFSWLFFVHTERGFAFKNEHGQERAEAAFVVGKHSHRDWRGFANPHSFLSRFVLLCLRFPSFFPGLPGCLASRLRLSSVSDSFVQFSAFPPVSRHLWLFFAAPSSVRFFLFSLFIISRARCFSSVSRLPNLLFSVHLSLVRFLDAFESFLPACFPPQLSHASLQLLAVCFRPQATDCLFFRASLAFSSLSSALFVSRRKSLLFTSLPFFFSSVSLSLALVSASFSLFLSRVLPRRVFASVLLRSSLLCLARLFRGTPLHCVVHGSSLCRSSGRSPPGSCTPCAKRPSSKKLKMQDLFEDLRELARQLSPQAAPRMHAWKFRDSRSASVGVCVVRSSNARSPEEDEDTESSEQEGEEARETPQFMTEYFEKIHVLKRALQEISKNLEKMKDLKRAAVTASNPDEERDASHLLNKLLDATTGMIRKTKGALQAIKEENLLFTRRFPEKISEGRIRFNMHQIVARHLQQITVECQQAETEYKTVIKKRICRQVKIVYPEASAEEVEQLVESGDLSAAAAVKMRVTGTHQSLRNAVADLQDKYRDILRLEQSVAELHQMFVELAFLVDQQGELLDQIQYNVTNAKDYTAQAEKELLQARKNQQSAKKRMCWLSVCILVLVIIILVPVILNIVK</sequence>
<organism evidence="9 10">
    <name type="scientific">Toxoplasma gondii p89</name>
    <dbReference type="NCBI Taxonomy" id="943119"/>
    <lineage>
        <taxon>Eukaryota</taxon>
        <taxon>Sar</taxon>
        <taxon>Alveolata</taxon>
        <taxon>Apicomplexa</taxon>
        <taxon>Conoidasida</taxon>
        <taxon>Coccidia</taxon>
        <taxon>Eucoccidiorida</taxon>
        <taxon>Eimeriorina</taxon>
        <taxon>Sarcocystidae</taxon>
        <taxon>Toxoplasma</taxon>
    </lineage>
</organism>
<dbReference type="Pfam" id="PF00804">
    <property type="entry name" value="Syntaxin"/>
    <property type="match status" value="1"/>
</dbReference>
<dbReference type="Gene3D" id="1.20.58.70">
    <property type="match status" value="1"/>
</dbReference>
<feature type="transmembrane region" description="Helical" evidence="7">
    <location>
        <begin position="625"/>
        <end position="648"/>
    </location>
</feature>
<dbReference type="AlphaFoldDB" id="A0A086JN01"/>